<dbReference type="RefSeq" id="WP_344085462.1">
    <property type="nucleotide sequence ID" value="NZ_BAAALS010000025.1"/>
</dbReference>
<comment type="caution">
    <text evidence="2">The sequence shown here is derived from an EMBL/GenBank/DDBJ whole genome shotgun (WGS) entry which is preliminary data.</text>
</comment>
<dbReference type="Proteomes" id="UP001500655">
    <property type="component" value="Unassembled WGS sequence"/>
</dbReference>
<feature type="domain" description="DUF7824" evidence="1">
    <location>
        <begin position="442"/>
        <end position="615"/>
    </location>
</feature>
<evidence type="ECO:0000313" key="3">
    <source>
        <dbReference type="Proteomes" id="UP001500655"/>
    </source>
</evidence>
<keyword evidence="3" id="KW-1185">Reference proteome</keyword>
<proteinExistence type="predicted"/>
<reference evidence="2 3" key="1">
    <citation type="journal article" date="2019" name="Int. J. Syst. Evol. Microbiol.">
        <title>The Global Catalogue of Microorganisms (GCM) 10K type strain sequencing project: providing services to taxonomists for standard genome sequencing and annotation.</title>
        <authorList>
            <consortium name="The Broad Institute Genomics Platform"/>
            <consortium name="The Broad Institute Genome Sequencing Center for Infectious Disease"/>
            <person name="Wu L."/>
            <person name="Ma J."/>
        </authorList>
    </citation>
    <scope>NUCLEOTIDE SEQUENCE [LARGE SCALE GENOMIC DNA]</scope>
    <source>
        <strain evidence="2 3">JCM 13249</strain>
    </source>
</reference>
<evidence type="ECO:0000259" key="1">
    <source>
        <dbReference type="Pfam" id="PF25148"/>
    </source>
</evidence>
<protein>
    <submittedName>
        <fullName evidence="2">DUF6493 family protein</fullName>
    </submittedName>
</protein>
<gene>
    <name evidence="2" type="ORF">GCM10009681_44980</name>
</gene>
<organism evidence="2 3">
    <name type="scientific">Luedemannella helvata</name>
    <dbReference type="NCBI Taxonomy" id="349315"/>
    <lineage>
        <taxon>Bacteria</taxon>
        <taxon>Bacillati</taxon>
        <taxon>Actinomycetota</taxon>
        <taxon>Actinomycetes</taxon>
        <taxon>Micromonosporales</taxon>
        <taxon>Micromonosporaceae</taxon>
        <taxon>Luedemannella</taxon>
    </lineage>
</organism>
<name>A0ABN2KXA5_9ACTN</name>
<evidence type="ECO:0000313" key="2">
    <source>
        <dbReference type="EMBL" id="GAA1768664.1"/>
    </source>
</evidence>
<dbReference type="EMBL" id="BAAALS010000025">
    <property type="protein sequence ID" value="GAA1768664.1"/>
    <property type="molecule type" value="Genomic_DNA"/>
</dbReference>
<sequence length="885" mass="92765">MSAEFAAEVLRHVGKGDTDGVVLALRAATPQQRQAVAAVVKKQLTGVDQWAAWQRRHEMRALMVAGAGCLPTAIQVAGWLNRPAFGMVDMDPAVLVAVLTDRGVPWLPDLAWRLADGLTERSRTPQRWRLAADLVTVSGAQPPTGDQFVLGWLESLFTGNGRRRHGVAQALRESPFLDALVPRLFEVDGAGAIMAAGSGTSAPAQQPDADHGVLAFASLAGDGRLDRATLLDGCLGRFLKGDRPAALTAFVTLHDALAPTLDELAERHEDYARLLPVAPPVVATRALKALRALDDAGRLDVEVIAQAGRDVLFRPQRGLVRTQLSWMDRAAKRHPEAVGDLLGSVATAFGHPSLDLQERALTIVARHVGGCDADARAALADAATMLGADLAGRAAGLLRTPLMAEPVDLPAVVALAPRPMPAPIASPAELAAEATVVLGGGDLVAWERVLAGCVSLAGDRAALHDVLAPVLDRTVPYANAADLHNGVLDQLLGMTLRAVIRKPPLGLWQQTIETISQLATLDVTRRKPWRGLPAPHAMLLQRVAEVGHRVRRQPVPFLVATPTTATGHLDPAVLVDRVASAERDGWQPWPVDFAQALLRLPREADPEVVARAAGLTSPAGRRLAARLAAGAPAYPRVLRATRDWAPPWSSSAHVTGLPIVRLVPPEPSDDPIADALFRDAPIRRGWPVWLAGQALWPGVLPSHREVVAAHLLPDLAVGPEYGAGDPVTVLPALAEGTGPCGPAVATALAYGLGAARESGRVAGVDAALTLAVTGDLDGFAVGDALAALLAADATKVNRITASLTDLANAGQPAATWAIASRVLAAVLPLPKAPPSTPDLLALASRTAAGRPDLAPLPELAPVAARAGNGRLVTEARRLQRVLSQG</sequence>
<accession>A0ABN2KXA5</accession>
<dbReference type="Pfam" id="PF25148">
    <property type="entry name" value="DUF7824"/>
    <property type="match status" value="1"/>
</dbReference>
<dbReference type="InterPro" id="IPR056726">
    <property type="entry name" value="DUF7824"/>
</dbReference>